<evidence type="ECO:0000256" key="3">
    <source>
        <dbReference type="PROSITE-ProRule" id="PRU00169"/>
    </source>
</evidence>
<comment type="caution">
    <text evidence="5">The sequence shown here is derived from an EMBL/GenBank/DDBJ whole genome shotgun (WGS) entry which is preliminary data.</text>
</comment>
<feature type="domain" description="Response regulatory" evidence="4">
    <location>
        <begin position="2"/>
        <end position="55"/>
    </location>
</feature>
<dbReference type="Gene3D" id="3.40.50.2300">
    <property type="match status" value="1"/>
</dbReference>
<evidence type="ECO:0000259" key="4">
    <source>
        <dbReference type="PROSITE" id="PS50110"/>
    </source>
</evidence>
<evidence type="ECO:0000256" key="1">
    <source>
        <dbReference type="ARBA" id="ARBA00018672"/>
    </source>
</evidence>
<feature type="modified residue" description="4-aspartylphosphate" evidence="3">
    <location>
        <position position="51"/>
    </location>
</feature>
<dbReference type="Proteomes" id="UP000813420">
    <property type="component" value="Unassembled WGS sequence"/>
</dbReference>
<accession>A0A9D2VXG5</accession>
<evidence type="ECO:0000256" key="2">
    <source>
        <dbReference type="ARBA" id="ARBA00024867"/>
    </source>
</evidence>
<dbReference type="InterPro" id="IPR001789">
    <property type="entry name" value="Sig_transdc_resp-reg_receiver"/>
</dbReference>
<dbReference type="RefSeq" id="WP_270644330.1">
    <property type="nucleotide sequence ID" value="NZ_CAWVCY010000006.1"/>
</dbReference>
<evidence type="ECO:0000313" key="5">
    <source>
        <dbReference type="EMBL" id="HJH49679.1"/>
    </source>
</evidence>
<dbReference type="Pfam" id="PF00072">
    <property type="entry name" value="Response_reg"/>
    <property type="match status" value="1"/>
</dbReference>
<proteinExistence type="predicted"/>
<dbReference type="AlphaFoldDB" id="A0A9D2VXG5"/>
<dbReference type="EMBL" id="DYXE01000050">
    <property type="protein sequence ID" value="HJH49679.1"/>
    <property type="molecule type" value="Genomic_DNA"/>
</dbReference>
<dbReference type="PROSITE" id="PS50110">
    <property type="entry name" value="RESPONSE_REGULATORY"/>
    <property type="match status" value="1"/>
</dbReference>
<dbReference type="InterPro" id="IPR011006">
    <property type="entry name" value="CheY-like_superfamily"/>
</dbReference>
<dbReference type="GO" id="GO:0000160">
    <property type="term" value="P:phosphorelay signal transduction system"/>
    <property type="evidence" value="ECO:0007669"/>
    <property type="project" value="InterPro"/>
</dbReference>
<gene>
    <name evidence="5" type="ORF">K8V39_05380</name>
</gene>
<organism evidence="5 6">
    <name type="scientific">Merdimonas faecis</name>
    <dbReference type="NCBI Taxonomy" id="1653435"/>
    <lineage>
        <taxon>Bacteria</taxon>
        <taxon>Bacillati</taxon>
        <taxon>Bacillota</taxon>
        <taxon>Clostridia</taxon>
        <taxon>Lachnospirales</taxon>
        <taxon>Lachnospiraceae</taxon>
        <taxon>Merdimonas</taxon>
    </lineage>
</organism>
<name>A0A9D2VXG5_9FIRM</name>
<evidence type="ECO:0000313" key="6">
    <source>
        <dbReference type="Proteomes" id="UP000813420"/>
    </source>
</evidence>
<dbReference type="SUPFAM" id="SSF52172">
    <property type="entry name" value="CheY-like"/>
    <property type="match status" value="1"/>
</dbReference>
<sequence>MKIFIVEDEPEIRLELKALLENALYQTQTTESFESLVDQILEAEPDLVLLDCSGK</sequence>
<reference evidence="5" key="2">
    <citation type="submission" date="2021-09" db="EMBL/GenBank/DDBJ databases">
        <authorList>
            <person name="Gilroy R."/>
        </authorList>
    </citation>
    <scope>NUCLEOTIDE SEQUENCE</scope>
    <source>
        <strain evidence="5">USAMLcec4-12693</strain>
    </source>
</reference>
<reference evidence="5" key="1">
    <citation type="journal article" date="2021" name="PeerJ">
        <title>Extensive microbial diversity within the chicken gut microbiome revealed by metagenomics and culture.</title>
        <authorList>
            <person name="Gilroy R."/>
            <person name="Ravi A."/>
            <person name="Getino M."/>
            <person name="Pursley I."/>
            <person name="Horton D.L."/>
            <person name="Alikhan N.F."/>
            <person name="Baker D."/>
            <person name="Gharbi K."/>
            <person name="Hall N."/>
            <person name="Watson M."/>
            <person name="Adriaenssens E.M."/>
            <person name="Foster-Nyarko E."/>
            <person name="Jarju S."/>
            <person name="Secka A."/>
            <person name="Antonio M."/>
            <person name="Oren A."/>
            <person name="Chaudhuri R.R."/>
            <person name="La Ragione R."/>
            <person name="Hildebrand F."/>
            <person name="Pallen M.J."/>
        </authorList>
    </citation>
    <scope>NUCLEOTIDE SEQUENCE</scope>
    <source>
        <strain evidence="5">USAMLcec4-12693</strain>
    </source>
</reference>
<protein>
    <recommendedName>
        <fullName evidence="1">Stage 0 sporulation protein A homolog</fullName>
    </recommendedName>
</protein>
<keyword evidence="3" id="KW-0597">Phosphoprotein</keyword>
<comment type="function">
    <text evidence="2">May play the central regulatory role in sporulation. It may be an element of the effector pathway responsible for the activation of sporulation genes in response to nutritional stress. Spo0A may act in concert with spo0H (a sigma factor) to control the expression of some genes that are critical to the sporulation process.</text>
</comment>